<dbReference type="InterPro" id="IPR042070">
    <property type="entry name" value="PucR_C-HTH_sf"/>
</dbReference>
<evidence type="ECO:0000313" key="5">
    <source>
        <dbReference type="Proteomes" id="UP000063699"/>
    </source>
</evidence>
<reference evidence="4 5" key="1">
    <citation type="submission" date="2015-07" db="EMBL/GenBank/DDBJ databases">
        <title>Genome sequencing of Kibdelosporangium phytohabitans.</title>
        <authorList>
            <person name="Qin S."/>
            <person name="Xing K."/>
        </authorList>
    </citation>
    <scope>NUCLEOTIDE SEQUENCE [LARGE SCALE GENOMIC DNA]</scope>
    <source>
        <strain evidence="4 5">KLBMP1111</strain>
    </source>
</reference>
<proteinExistence type="inferred from homology"/>
<dbReference type="Proteomes" id="UP000063699">
    <property type="component" value="Chromosome"/>
</dbReference>
<dbReference type="InterPro" id="IPR051448">
    <property type="entry name" value="CdaR-like_regulators"/>
</dbReference>
<dbReference type="AlphaFoldDB" id="A0A0N9HUW9"/>
<evidence type="ECO:0000259" key="3">
    <source>
        <dbReference type="Pfam" id="PF17853"/>
    </source>
</evidence>
<accession>A0A0N9HUW9</accession>
<evidence type="ECO:0000256" key="1">
    <source>
        <dbReference type="ARBA" id="ARBA00006754"/>
    </source>
</evidence>
<evidence type="ECO:0008006" key="6">
    <source>
        <dbReference type="Google" id="ProtNLM"/>
    </source>
</evidence>
<protein>
    <recommendedName>
        <fullName evidence="6">PucR family transcriptional regulator</fullName>
    </recommendedName>
</protein>
<feature type="domain" description="PucR C-terminal helix-turn-helix" evidence="2">
    <location>
        <begin position="440"/>
        <end position="497"/>
    </location>
</feature>
<dbReference type="KEGG" id="kphy:AOZ06_10695"/>
<dbReference type="PANTHER" id="PTHR33744">
    <property type="entry name" value="CARBOHYDRATE DIACID REGULATOR"/>
    <property type="match status" value="1"/>
</dbReference>
<dbReference type="RefSeq" id="WP_054289297.1">
    <property type="nucleotide sequence ID" value="NZ_CP012752.1"/>
</dbReference>
<name>A0A0N9HUW9_9PSEU</name>
<dbReference type="Pfam" id="PF13556">
    <property type="entry name" value="HTH_30"/>
    <property type="match status" value="1"/>
</dbReference>
<dbReference type="PANTHER" id="PTHR33744:SF1">
    <property type="entry name" value="DNA-BINDING TRANSCRIPTIONAL ACTIVATOR ADER"/>
    <property type="match status" value="1"/>
</dbReference>
<sequence>MSHVPLRDLLAGPDLNTLTVLTASPQRSVSSVRVIDKLTDLRTVPKDSFVVVLASASAQARGHLFDIAMRDATASGAGAIVLNGIDATAVESTAVRIANRNAVSLLLAPVSLEPTRLVVAVSEALAGDATAALARIDAARRLIASAEMRTHDRKAAILLAASDALGMPVAARQPAHGEPAAPVLVEGTVDTFVAAEVTAEARGSWVVAARAVATLTADAYARVIADERRTELAPLADRGRLLGELLLAPDSERVQLVSHARTVGLPVDGWHQVLRFELSSSLDAGSAISADQVDAISVAMLHAVRAEMDAKWHSTRIGGEPLLVHSVDADPGPSAARTALAAATTALNAARKRFPGIVVRCGIGAVHRQAEGLRTSATDAKAALAVTRQAKPQRDVVAIDALGLNRMLVEWYASDNTRASVDDLLAPLVDLGPTAAEEAIRTLQAYLDHQNSPARAAEVLRVHRQTVHYRLNKITRQLGVDLADPEQRLALQLACRAWLMR</sequence>
<dbReference type="InterPro" id="IPR041522">
    <property type="entry name" value="CdaR_GGDEF"/>
</dbReference>
<dbReference type="Pfam" id="PF17853">
    <property type="entry name" value="GGDEF_2"/>
    <property type="match status" value="1"/>
</dbReference>
<evidence type="ECO:0000313" key="4">
    <source>
        <dbReference type="EMBL" id="ALG07329.1"/>
    </source>
</evidence>
<keyword evidence="5" id="KW-1185">Reference proteome</keyword>
<organism evidence="4 5">
    <name type="scientific">Kibdelosporangium phytohabitans</name>
    <dbReference type="NCBI Taxonomy" id="860235"/>
    <lineage>
        <taxon>Bacteria</taxon>
        <taxon>Bacillati</taxon>
        <taxon>Actinomycetota</taxon>
        <taxon>Actinomycetes</taxon>
        <taxon>Pseudonocardiales</taxon>
        <taxon>Pseudonocardiaceae</taxon>
        <taxon>Kibdelosporangium</taxon>
    </lineage>
</organism>
<dbReference type="Gene3D" id="1.10.10.2840">
    <property type="entry name" value="PucR C-terminal helix-turn-helix domain"/>
    <property type="match status" value="1"/>
</dbReference>
<comment type="similarity">
    <text evidence="1">Belongs to the CdaR family.</text>
</comment>
<dbReference type="EMBL" id="CP012752">
    <property type="protein sequence ID" value="ALG07329.1"/>
    <property type="molecule type" value="Genomic_DNA"/>
</dbReference>
<dbReference type="OrthoDB" id="3190266at2"/>
<evidence type="ECO:0000259" key="2">
    <source>
        <dbReference type="Pfam" id="PF13556"/>
    </source>
</evidence>
<gene>
    <name evidence="4" type="ORF">AOZ06_10695</name>
</gene>
<dbReference type="InterPro" id="IPR025736">
    <property type="entry name" value="PucR_C-HTH_dom"/>
</dbReference>
<feature type="domain" description="CdaR GGDEF-like" evidence="3">
    <location>
        <begin position="252"/>
        <end position="386"/>
    </location>
</feature>
<dbReference type="STRING" id="860235.AOZ06_10695"/>